<organism evidence="2 3">
    <name type="scientific">Nitratireductor arenosus</name>
    <dbReference type="NCBI Taxonomy" id="2682096"/>
    <lineage>
        <taxon>Bacteria</taxon>
        <taxon>Pseudomonadati</taxon>
        <taxon>Pseudomonadota</taxon>
        <taxon>Alphaproteobacteria</taxon>
        <taxon>Hyphomicrobiales</taxon>
        <taxon>Phyllobacteriaceae</taxon>
        <taxon>Nitratireductor</taxon>
    </lineage>
</organism>
<dbReference type="EMBL" id="WPHG01000003">
    <property type="protein sequence ID" value="MVA97983.1"/>
    <property type="molecule type" value="Genomic_DNA"/>
</dbReference>
<evidence type="ECO:0000256" key="1">
    <source>
        <dbReference type="SAM" id="SignalP"/>
    </source>
</evidence>
<feature type="chain" id="PRO_5032315470" evidence="1">
    <location>
        <begin position="20"/>
        <end position="101"/>
    </location>
</feature>
<protein>
    <submittedName>
        <fullName evidence="2">Uncharacterized protein</fullName>
    </submittedName>
</protein>
<evidence type="ECO:0000313" key="2">
    <source>
        <dbReference type="EMBL" id="MVA97983.1"/>
    </source>
</evidence>
<sequence>MTRITAITTAFLLSSASLAFPHQQTVDPLTTSSVSNAQRVEALLQGEGRPGDSVTSVSDPNVTFTVMENGLVERRNDRYGTVQYIRPLAPWERGFDYRGGR</sequence>
<keyword evidence="3" id="KW-1185">Reference proteome</keyword>
<reference evidence="2 3" key="1">
    <citation type="submission" date="2019-12" db="EMBL/GenBank/DDBJ databases">
        <title>Nitratireductor arenosus sp. nov., Isolated from sea sand, Jeju island, South Korea.</title>
        <authorList>
            <person name="Kim W."/>
        </authorList>
    </citation>
    <scope>NUCLEOTIDE SEQUENCE [LARGE SCALE GENOMIC DNA]</scope>
    <source>
        <strain evidence="2 3">CAU 1489</strain>
    </source>
</reference>
<dbReference type="RefSeq" id="WP_156712972.1">
    <property type="nucleotide sequence ID" value="NZ_WPHG01000003.1"/>
</dbReference>
<accession>A0A844QIY4</accession>
<proteinExistence type="predicted"/>
<dbReference type="Proteomes" id="UP000463224">
    <property type="component" value="Unassembled WGS sequence"/>
</dbReference>
<gene>
    <name evidence="2" type="ORF">GN330_12085</name>
</gene>
<evidence type="ECO:0000313" key="3">
    <source>
        <dbReference type="Proteomes" id="UP000463224"/>
    </source>
</evidence>
<keyword evidence="1" id="KW-0732">Signal</keyword>
<comment type="caution">
    <text evidence="2">The sequence shown here is derived from an EMBL/GenBank/DDBJ whole genome shotgun (WGS) entry which is preliminary data.</text>
</comment>
<dbReference type="AlphaFoldDB" id="A0A844QIY4"/>
<name>A0A844QIY4_9HYPH</name>
<feature type="signal peptide" evidence="1">
    <location>
        <begin position="1"/>
        <end position="19"/>
    </location>
</feature>